<protein>
    <submittedName>
        <fullName evidence="1">Uncharacterized protein</fullName>
    </submittedName>
</protein>
<organism evidence="1 2">
    <name type="scientific">Niastella yeongjuensis</name>
    <dbReference type="NCBI Taxonomy" id="354355"/>
    <lineage>
        <taxon>Bacteria</taxon>
        <taxon>Pseudomonadati</taxon>
        <taxon>Bacteroidota</taxon>
        <taxon>Chitinophagia</taxon>
        <taxon>Chitinophagales</taxon>
        <taxon>Chitinophagaceae</taxon>
        <taxon>Niastella</taxon>
    </lineage>
</organism>
<proteinExistence type="predicted"/>
<dbReference type="AlphaFoldDB" id="A0A1V9EDF1"/>
<evidence type="ECO:0000313" key="1">
    <source>
        <dbReference type="EMBL" id="OQP44150.1"/>
    </source>
</evidence>
<dbReference type="EMBL" id="LVXG01000038">
    <property type="protein sequence ID" value="OQP44150.1"/>
    <property type="molecule type" value="Genomic_DNA"/>
</dbReference>
<reference evidence="2" key="1">
    <citation type="submission" date="2016-04" db="EMBL/GenBank/DDBJ databases">
        <authorList>
            <person name="Chen L."/>
            <person name="Zhuang W."/>
            <person name="Wang G."/>
        </authorList>
    </citation>
    <scope>NUCLEOTIDE SEQUENCE [LARGE SCALE GENOMIC DNA]</scope>
    <source>
        <strain evidence="2">17621</strain>
    </source>
</reference>
<evidence type="ECO:0000313" key="2">
    <source>
        <dbReference type="Proteomes" id="UP000192610"/>
    </source>
</evidence>
<dbReference type="Proteomes" id="UP000192610">
    <property type="component" value="Unassembled WGS sequence"/>
</dbReference>
<comment type="caution">
    <text evidence="1">The sequence shown here is derived from an EMBL/GenBank/DDBJ whole genome shotgun (WGS) entry which is preliminary data.</text>
</comment>
<name>A0A1V9EDF1_9BACT</name>
<accession>A0A1V9EDF1</accession>
<sequence>MCEVCTFVLKIQDDMEQQREPIFLRYGGAEKLTSEMTKDELDQFSASILKRAKEKAFSKGRPIIFGEGGESVCGIARWTH</sequence>
<dbReference type="STRING" id="354355.SAMN05660816_02867"/>
<keyword evidence="2" id="KW-1185">Reference proteome</keyword>
<gene>
    <name evidence="1" type="ORF">A4H97_33650</name>
</gene>